<proteinExistence type="inferred from homology"/>
<evidence type="ECO:0000256" key="1">
    <source>
        <dbReference type="ARBA" id="ARBA00006479"/>
    </source>
</evidence>
<dbReference type="Proteomes" id="UP000292408">
    <property type="component" value="Unassembled WGS sequence"/>
</dbReference>
<accession>A0A4Q7TMW3</accession>
<keyword evidence="2" id="KW-0808">Transferase</keyword>
<dbReference type="Pfam" id="PF00480">
    <property type="entry name" value="ROK"/>
    <property type="match status" value="1"/>
</dbReference>
<keyword evidence="3" id="KW-1185">Reference proteome</keyword>
<dbReference type="Gene3D" id="3.30.420.40">
    <property type="match status" value="2"/>
</dbReference>
<dbReference type="SUPFAM" id="SSF53067">
    <property type="entry name" value="Actin-like ATPase domain"/>
    <property type="match status" value="1"/>
</dbReference>
<dbReference type="Gene3D" id="1.10.10.10">
    <property type="entry name" value="Winged helix-like DNA-binding domain superfamily/Winged helix DNA-binding domain"/>
    <property type="match status" value="1"/>
</dbReference>
<organism evidence="2 3">
    <name type="scientific">Microcella alkaliphila</name>
    <dbReference type="NCBI Taxonomy" id="279828"/>
    <lineage>
        <taxon>Bacteria</taxon>
        <taxon>Bacillati</taxon>
        <taxon>Actinomycetota</taxon>
        <taxon>Actinomycetes</taxon>
        <taxon>Micrococcales</taxon>
        <taxon>Microbacteriaceae</taxon>
        <taxon>Microcella</taxon>
    </lineage>
</organism>
<gene>
    <name evidence="2" type="ORF">EV140_1206</name>
</gene>
<sequence>MQVEADPALAGLSRDVAIDILVHGAQTRSSVGRRMGISAATVTRLVRSLLESEVLVEADALRTASRGRTAFTLDVVPERYRFIGVKLTADTAYAVVTDLRATVLDQEATPLESLEVTDVVATVGRLVGELRARDTHAVTAVGVTVGGLVVDGEVVADSPFMHWRDVPLRSMLAAELALPVHLDNDVVGLTKVQHWFGEGTGHESFALITVGAGIGFGLVINHQEIPTGVAPISHYPVDPEGPACPYGHRGCMTAMLASDSIASAVSEAIGREVGIDEALTLAQQGNPGALAVANSAAHALGRAASAVSTMTGVSRIILSGEGVEIAHIGADGLRAGVSEYDTRESDHHDLVVRPMTFHEWARGAAVVAIQASFPA</sequence>
<comment type="similarity">
    <text evidence="1">Belongs to the ROK (NagC/XylR) family.</text>
</comment>
<dbReference type="InterPro" id="IPR043129">
    <property type="entry name" value="ATPase_NBD"/>
</dbReference>
<dbReference type="GO" id="GO:0016301">
    <property type="term" value="F:kinase activity"/>
    <property type="evidence" value="ECO:0007669"/>
    <property type="project" value="UniProtKB-KW"/>
</dbReference>
<name>A0A4Q7TMW3_9MICO</name>
<evidence type="ECO:0000313" key="2">
    <source>
        <dbReference type="EMBL" id="RZT60692.1"/>
    </source>
</evidence>
<reference evidence="2 3" key="1">
    <citation type="journal article" date="2015" name="Stand. Genomic Sci.">
        <title>Genomic Encyclopedia of Bacterial and Archaeal Type Strains, Phase III: the genomes of soil and plant-associated and newly described type strains.</title>
        <authorList>
            <person name="Whitman W.B."/>
            <person name="Woyke T."/>
            <person name="Klenk H.P."/>
            <person name="Zhou Y."/>
            <person name="Lilburn T.G."/>
            <person name="Beck B.J."/>
            <person name="De Vos P."/>
            <person name="Vandamme P."/>
            <person name="Eisen J.A."/>
            <person name="Garrity G."/>
            <person name="Hugenholtz P."/>
            <person name="Kyrpides N.C."/>
        </authorList>
    </citation>
    <scope>NUCLEOTIDE SEQUENCE [LARGE SCALE GENOMIC DNA]</scope>
    <source>
        <strain evidence="2 3">AC4r</strain>
    </source>
</reference>
<dbReference type="AlphaFoldDB" id="A0A4Q7TMW3"/>
<evidence type="ECO:0000313" key="3">
    <source>
        <dbReference type="Proteomes" id="UP000292408"/>
    </source>
</evidence>
<dbReference type="EMBL" id="SGXT01000014">
    <property type="protein sequence ID" value="RZT60692.1"/>
    <property type="molecule type" value="Genomic_DNA"/>
</dbReference>
<dbReference type="InterPro" id="IPR036388">
    <property type="entry name" value="WH-like_DNA-bd_sf"/>
</dbReference>
<dbReference type="PANTHER" id="PTHR18964">
    <property type="entry name" value="ROK (REPRESSOR, ORF, KINASE) FAMILY"/>
    <property type="match status" value="1"/>
</dbReference>
<comment type="caution">
    <text evidence="2">The sequence shown here is derived from an EMBL/GenBank/DDBJ whole genome shotgun (WGS) entry which is preliminary data.</text>
</comment>
<protein>
    <submittedName>
        <fullName evidence="2">Putative NBD/HSP70 family sugar kinase</fullName>
    </submittedName>
</protein>
<dbReference type="InterPro" id="IPR000600">
    <property type="entry name" value="ROK"/>
</dbReference>
<dbReference type="PANTHER" id="PTHR18964:SF149">
    <property type="entry name" value="BIFUNCTIONAL UDP-N-ACETYLGLUCOSAMINE 2-EPIMERASE_N-ACETYLMANNOSAMINE KINASE"/>
    <property type="match status" value="1"/>
</dbReference>
<keyword evidence="2" id="KW-0418">Kinase</keyword>
<dbReference type="SUPFAM" id="SSF46785">
    <property type="entry name" value="Winged helix' DNA-binding domain"/>
    <property type="match status" value="1"/>
</dbReference>
<dbReference type="InterPro" id="IPR036390">
    <property type="entry name" value="WH_DNA-bd_sf"/>
</dbReference>